<dbReference type="eggNOG" id="ENOG50332J5">
    <property type="taxonomic scope" value="Bacteria"/>
</dbReference>
<evidence type="ECO:0000313" key="3">
    <source>
        <dbReference type="Proteomes" id="UP000004699"/>
    </source>
</evidence>
<sequence>MIELVVPVLMDEPPPAGLQPAARRAFTKPIRVALIDNGKPKARELLEAICKALNTHIPVASSRLIAKGSASRVIDDEEVEAISAQADVVITGLGDCGACSACSLGDAVKMEAAGIPATVVITDVFTRHIASFATTLGMPGYHAAVVPHPIYAKDAETLSQIAQELAAVVATQLQGEAVPPQRDR</sequence>
<accession>B8KXF0</accession>
<dbReference type="InterPro" id="IPR057767">
    <property type="entry name" value="UGSC-like_dom"/>
</dbReference>
<dbReference type="AlphaFoldDB" id="B8KXF0"/>
<gene>
    <name evidence="2" type="ORF">NOR51B_1947</name>
</gene>
<name>B8KXF0_9GAMM</name>
<evidence type="ECO:0000313" key="2">
    <source>
        <dbReference type="EMBL" id="EED35999.1"/>
    </source>
</evidence>
<evidence type="ECO:0000259" key="1">
    <source>
        <dbReference type="Pfam" id="PF24696"/>
    </source>
</evidence>
<dbReference type="HOGENOM" id="CLU_121775_0_0_6"/>
<proteinExistence type="predicted"/>
<dbReference type="Pfam" id="PF24696">
    <property type="entry name" value="UGSC"/>
    <property type="match status" value="1"/>
</dbReference>
<protein>
    <recommendedName>
        <fullName evidence="1">UGSC-like domain-containing protein</fullName>
    </recommendedName>
</protein>
<reference evidence="3" key="1">
    <citation type="journal article" date="2013" name="BMC Microbiol.">
        <title>Taxonomy and evolution of bacteriochlorophyll a-containing members of the OM60/NOR5 clade of marine gammaproteobacteria: description of Luminiphilus syltensis gen. nov., sp. nov., reclassification of Haliea rubra as Pseudohaliea rubra gen. nov., comb. nov., and emendation of Chromatocurvus halotolerans.</title>
        <authorList>
            <person name="Spring S."/>
            <person name="Riedel T."/>
            <person name="Sproer C."/>
            <person name="Yan S."/>
            <person name="Harder J."/>
            <person name="Fuchs B.M."/>
        </authorList>
    </citation>
    <scope>NUCLEOTIDE SEQUENCE [LARGE SCALE GENOMIC DNA]</scope>
    <source>
        <strain evidence="3">NOR51-B</strain>
    </source>
</reference>
<dbReference type="EMBL" id="DS999411">
    <property type="protein sequence ID" value="EED35999.1"/>
    <property type="molecule type" value="Genomic_DNA"/>
</dbReference>
<feature type="domain" description="UGSC-like" evidence="1">
    <location>
        <begin position="5"/>
        <end position="174"/>
    </location>
</feature>
<dbReference type="Proteomes" id="UP000004699">
    <property type="component" value="Unassembled WGS sequence"/>
</dbReference>
<organism evidence="2 3">
    <name type="scientific">Luminiphilus syltensis NOR5-1B</name>
    <dbReference type="NCBI Taxonomy" id="565045"/>
    <lineage>
        <taxon>Bacteria</taxon>
        <taxon>Pseudomonadati</taxon>
        <taxon>Pseudomonadota</taxon>
        <taxon>Gammaproteobacteria</taxon>
        <taxon>Cellvibrionales</taxon>
        <taxon>Halieaceae</taxon>
        <taxon>Luminiphilus</taxon>
    </lineage>
</organism>
<keyword evidence="3" id="KW-1185">Reference proteome</keyword>